<dbReference type="EMBL" id="CAJNOQ010008186">
    <property type="protein sequence ID" value="CAF1190566.1"/>
    <property type="molecule type" value="Genomic_DNA"/>
</dbReference>
<dbReference type="EMBL" id="CAJNOK010018787">
    <property type="protein sequence ID" value="CAF1288323.1"/>
    <property type="molecule type" value="Genomic_DNA"/>
</dbReference>
<gene>
    <name evidence="1" type="ORF">GPM918_LOCUS23184</name>
    <name evidence="2" type="ORF">OVA965_LOCUS27970</name>
    <name evidence="3" type="ORF">SRO942_LOCUS23183</name>
    <name evidence="4" type="ORF">TMI583_LOCUS28716</name>
</gene>
<dbReference type="Proteomes" id="UP000681722">
    <property type="component" value="Unassembled WGS sequence"/>
</dbReference>
<sequence length="146" mass="16360">MKGGNNALGCMHLLFDEVKTVGEALHKMEAMTSKFQEAYKEMLDEVTEKHLPTTTCTIFNPDFPDLTKQHLATTALFFFNGVIMQESSKLGIPVIDYNIIMNKPEDYATSVEPSVLGGDKLTDNIIKVVEEHDFKIKRTVIYAGTN</sequence>
<dbReference type="EMBL" id="CAJOBA010040353">
    <property type="protein sequence ID" value="CAF4093228.1"/>
    <property type="molecule type" value="Genomic_DNA"/>
</dbReference>
<evidence type="ECO:0000313" key="5">
    <source>
        <dbReference type="Proteomes" id="UP000663829"/>
    </source>
</evidence>
<comment type="caution">
    <text evidence="1">The sequence shown here is derived from an EMBL/GenBank/DDBJ whole genome shotgun (WGS) entry which is preliminary data.</text>
</comment>
<keyword evidence="5" id="KW-1185">Reference proteome</keyword>
<dbReference type="AlphaFoldDB" id="A0A814VVL6"/>
<dbReference type="Proteomes" id="UP000677228">
    <property type="component" value="Unassembled WGS sequence"/>
</dbReference>
<proteinExistence type="predicted"/>
<protein>
    <submittedName>
        <fullName evidence="1">Uncharacterized protein</fullName>
    </submittedName>
</protein>
<evidence type="ECO:0000313" key="3">
    <source>
        <dbReference type="EMBL" id="CAF3954795.1"/>
    </source>
</evidence>
<dbReference type="EMBL" id="CAJOBC010008187">
    <property type="protein sequence ID" value="CAF3954795.1"/>
    <property type="molecule type" value="Genomic_DNA"/>
</dbReference>
<evidence type="ECO:0000313" key="4">
    <source>
        <dbReference type="EMBL" id="CAF4093228.1"/>
    </source>
</evidence>
<dbReference type="Proteomes" id="UP000663829">
    <property type="component" value="Unassembled WGS sequence"/>
</dbReference>
<name>A0A814VVL6_9BILA</name>
<dbReference type="Proteomes" id="UP000682733">
    <property type="component" value="Unassembled WGS sequence"/>
</dbReference>
<organism evidence="1 5">
    <name type="scientific">Didymodactylos carnosus</name>
    <dbReference type="NCBI Taxonomy" id="1234261"/>
    <lineage>
        <taxon>Eukaryota</taxon>
        <taxon>Metazoa</taxon>
        <taxon>Spiralia</taxon>
        <taxon>Gnathifera</taxon>
        <taxon>Rotifera</taxon>
        <taxon>Eurotatoria</taxon>
        <taxon>Bdelloidea</taxon>
        <taxon>Philodinida</taxon>
        <taxon>Philodinidae</taxon>
        <taxon>Didymodactylos</taxon>
    </lineage>
</organism>
<evidence type="ECO:0000313" key="2">
    <source>
        <dbReference type="EMBL" id="CAF1288323.1"/>
    </source>
</evidence>
<reference evidence="1" key="1">
    <citation type="submission" date="2021-02" db="EMBL/GenBank/DDBJ databases">
        <authorList>
            <person name="Nowell W R."/>
        </authorList>
    </citation>
    <scope>NUCLEOTIDE SEQUENCE</scope>
</reference>
<accession>A0A814VVL6</accession>
<evidence type="ECO:0000313" key="1">
    <source>
        <dbReference type="EMBL" id="CAF1190566.1"/>
    </source>
</evidence>